<evidence type="ECO:0000313" key="3">
    <source>
        <dbReference type="Proteomes" id="UP001519460"/>
    </source>
</evidence>
<proteinExistence type="predicted"/>
<dbReference type="InterPro" id="IPR013547">
    <property type="entry name" value="P4H_N"/>
</dbReference>
<name>A0ABD0JYR7_9CAEN</name>
<protein>
    <recommendedName>
        <fullName evidence="1">Prolyl 4-hydroxylase N-terminal domain-containing protein</fullName>
    </recommendedName>
</protein>
<organism evidence="2 3">
    <name type="scientific">Batillaria attramentaria</name>
    <dbReference type="NCBI Taxonomy" id="370345"/>
    <lineage>
        <taxon>Eukaryota</taxon>
        <taxon>Metazoa</taxon>
        <taxon>Spiralia</taxon>
        <taxon>Lophotrochozoa</taxon>
        <taxon>Mollusca</taxon>
        <taxon>Gastropoda</taxon>
        <taxon>Caenogastropoda</taxon>
        <taxon>Sorbeoconcha</taxon>
        <taxon>Cerithioidea</taxon>
        <taxon>Batillariidae</taxon>
        <taxon>Batillaria</taxon>
    </lineage>
</organism>
<evidence type="ECO:0000259" key="1">
    <source>
        <dbReference type="Pfam" id="PF08336"/>
    </source>
</evidence>
<dbReference type="Gene3D" id="1.25.40.10">
    <property type="entry name" value="Tetratricopeptide repeat domain"/>
    <property type="match status" value="1"/>
</dbReference>
<dbReference type="Pfam" id="PF08336">
    <property type="entry name" value="P4Ha_N"/>
    <property type="match status" value="1"/>
</dbReference>
<dbReference type="Proteomes" id="UP001519460">
    <property type="component" value="Unassembled WGS sequence"/>
</dbReference>
<dbReference type="AlphaFoldDB" id="A0ABD0JYR7"/>
<comment type="caution">
    <text evidence="2">The sequence shown here is derived from an EMBL/GenBank/DDBJ whole genome shotgun (WGS) entry which is preliminary data.</text>
</comment>
<feature type="domain" description="Prolyl 4-hydroxylase N-terminal" evidence="1">
    <location>
        <begin position="78"/>
        <end position="180"/>
    </location>
</feature>
<reference evidence="2 3" key="1">
    <citation type="journal article" date="2023" name="Sci. Data">
        <title>Genome assembly of the Korean intertidal mud-creeper Batillaria attramentaria.</title>
        <authorList>
            <person name="Patra A.K."/>
            <person name="Ho P.T."/>
            <person name="Jun S."/>
            <person name="Lee S.J."/>
            <person name="Kim Y."/>
            <person name="Won Y.J."/>
        </authorList>
    </citation>
    <scope>NUCLEOTIDE SEQUENCE [LARGE SCALE GENOMIC DNA]</scope>
    <source>
        <strain evidence="2">Wonlab-2016</strain>
    </source>
</reference>
<accession>A0ABD0JYR7</accession>
<evidence type="ECO:0000313" key="2">
    <source>
        <dbReference type="EMBL" id="KAK7480053.1"/>
    </source>
</evidence>
<keyword evidence="3" id="KW-1185">Reference proteome</keyword>
<gene>
    <name evidence="2" type="ORF">BaRGS_00028690</name>
</gene>
<sequence length="261" mass="29143">MYRDTLAILVTILVIYWKSTMSSASFLSASTTKLRDFLSLDLAAGLEKYIQHENKRLEIIKSAKGYEDEVPLVLVRLEKLGRLSHILASSQAERVKLQQQSLSVPHPTTTLRLVRDFLDTWSDKLRNETLYGFRLREFLTNDKSELPSDSDLDEVARALAEIQYVYNMTTSDLYAGKVMGLQGSPLKPRDAYDVGRVSMKMGHLKQAATWFERAMSEIPATERASGNSSFPVAETLASLGIILFNVGFAADVLLGDVVVGF</sequence>
<dbReference type="EMBL" id="JACVVK020000289">
    <property type="protein sequence ID" value="KAK7480053.1"/>
    <property type="molecule type" value="Genomic_DNA"/>
</dbReference>
<dbReference type="InterPro" id="IPR011990">
    <property type="entry name" value="TPR-like_helical_dom_sf"/>
</dbReference>